<accession>A0A4R3NMA4</accession>
<feature type="region of interest" description="Disordered" evidence="1">
    <location>
        <begin position="24"/>
        <end position="174"/>
    </location>
</feature>
<organism evidence="2 3">
    <name type="scientific">Martelella mediterranea</name>
    <dbReference type="NCBI Taxonomy" id="293089"/>
    <lineage>
        <taxon>Bacteria</taxon>
        <taxon>Pseudomonadati</taxon>
        <taxon>Pseudomonadota</taxon>
        <taxon>Alphaproteobacteria</taxon>
        <taxon>Hyphomicrobiales</taxon>
        <taxon>Aurantimonadaceae</taxon>
        <taxon>Martelella</taxon>
    </lineage>
</organism>
<evidence type="ECO:0000313" key="2">
    <source>
        <dbReference type="EMBL" id="TCT36405.1"/>
    </source>
</evidence>
<reference evidence="2 3" key="1">
    <citation type="submission" date="2019-03" db="EMBL/GenBank/DDBJ databases">
        <title>Freshwater and sediment microbial communities from various areas in North America, analyzing microbe dynamics in response to fracking.</title>
        <authorList>
            <person name="Lamendella R."/>
        </authorList>
    </citation>
    <scope>NUCLEOTIDE SEQUENCE [LARGE SCALE GENOMIC DNA]</scope>
    <source>
        <strain evidence="2 3">175.2</strain>
    </source>
</reference>
<comment type="caution">
    <text evidence="2">The sequence shown here is derived from an EMBL/GenBank/DDBJ whole genome shotgun (WGS) entry which is preliminary data.</text>
</comment>
<dbReference type="AlphaFoldDB" id="A0A4R3NMA4"/>
<dbReference type="InterPro" id="IPR019632">
    <property type="entry name" value="DUF2497"/>
</dbReference>
<dbReference type="RefSeq" id="WP_132312429.1">
    <property type="nucleotide sequence ID" value="NZ_SMAR01000021.1"/>
</dbReference>
<gene>
    <name evidence="2" type="ORF">EDC90_10214</name>
</gene>
<name>A0A4R3NMA4_9HYPH</name>
<dbReference type="Pfam" id="PF10691">
    <property type="entry name" value="DUF2497"/>
    <property type="match status" value="1"/>
</dbReference>
<feature type="compositionally biased region" description="Basic and acidic residues" evidence="1">
    <location>
        <begin position="99"/>
        <end position="108"/>
    </location>
</feature>
<feature type="compositionally biased region" description="Polar residues" evidence="1">
    <location>
        <begin position="57"/>
        <end position="67"/>
    </location>
</feature>
<proteinExistence type="predicted"/>
<protein>
    <recommendedName>
        <fullName evidence="4">Cell pole-organizing protein PopZ</fullName>
    </recommendedName>
</protein>
<sequence length="239" mass="25974">MAQPKAQQEPTMEEILASIRRIIDSGEETEREFSGRSDPNPSGYDRDRLAAAGGSASVHNLMQPESSQTDDDLAADWAQKEPVVVSRTHGDQSSQSAAPKDESAHEETGTFSGELHASDYMAEQEVYPGSMGEVADQIRAASAGEEKTDEVSPEPSSTKEETSENQQSGLVSADAEARITSALQELSAALSQEGVRSIEEIVAEELRPLLSAWLDQNMPSIVERMVAKELERMRKPARD</sequence>
<dbReference type="EMBL" id="SMAR01000021">
    <property type="protein sequence ID" value="TCT36405.1"/>
    <property type="molecule type" value="Genomic_DNA"/>
</dbReference>
<dbReference type="Proteomes" id="UP000295097">
    <property type="component" value="Unassembled WGS sequence"/>
</dbReference>
<evidence type="ECO:0000256" key="1">
    <source>
        <dbReference type="SAM" id="MobiDB-lite"/>
    </source>
</evidence>
<evidence type="ECO:0000313" key="3">
    <source>
        <dbReference type="Proteomes" id="UP000295097"/>
    </source>
</evidence>
<dbReference type="OrthoDB" id="7189469at2"/>
<evidence type="ECO:0008006" key="4">
    <source>
        <dbReference type="Google" id="ProtNLM"/>
    </source>
</evidence>
<keyword evidence="3" id="KW-1185">Reference proteome</keyword>